<dbReference type="OrthoDB" id="278163at2759"/>
<feature type="region of interest" description="Disordered" evidence="1">
    <location>
        <begin position="789"/>
        <end position="812"/>
    </location>
</feature>
<feature type="compositionally biased region" description="Gly residues" evidence="1">
    <location>
        <begin position="385"/>
        <end position="410"/>
    </location>
</feature>
<dbReference type="Pfam" id="PF17741">
    <property type="entry name" value="DUF5578"/>
    <property type="match status" value="1"/>
</dbReference>
<dbReference type="InterPro" id="IPR041090">
    <property type="entry name" value="DUF5578"/>
</dbReference>
<evidence type="ECO:0000313" key="2">
    <source>
        <dbReference type="EMBL" id="ORZ29717.1"/>
    </source>
</evidence>
<comment type="caution">
    <text evidence="2">The sequence shown here is derived from an EMBL/GenBank/DDBJ whole genome shotgun (WGS) entry which is preliminary data.</text>
</comment>
<feature type="region of interest" description="Disordered" evidence="1">
    <location>
        <begin position="71"/>
        <end position="106"/>
    </location>
</feature>
<name>A0A1Y2H570_9FUNG</name>
<evidence type="ECO:0000256" key="1">
    <source>
        <dbReference type="SAM" id="MobiDB-lite"/>
    </source>
</evidence>
<feature type="region of interest" description="Disordered" evidence="1">
    <location>
        <begin position="898"/>
        <end position="949"/>
    </location>
</feature>
<evidence type="ECO:0000313" key="3">
    <source>
        <dbReference type="Proteomes" id="UP000193411"/>
    </source>
</evidence>
<sequence>MTLLRLSHYGTQDILEKYGVRDSLPSLTSTTGSVFGANATTASSTGLNTILGTKSSKKRLLGVPTSASAIRKSSLESVNRQQQQQDGPSPWEQARRPTRLHVKTSSVSGSRQGTAIDFMKIASSWDRGSRTVRERILQDFIDACRHKTCPQLELELGLGASLFLTRISAWLRLTYLLNYNLSLQMEAIGVFLSASGGSQYLNEFLEIGGALTLLEMISLVQVKESDKASALKLLIHISNAGRRHKEFLCECQAIRAVSDCLARSRFDLTQDYARHLLQELGTGNPKYLMSVYKTLLALLTSPSSLIAQQMAGQALRALLPMIPTIHPSIVEATLALLKSTQLPLQHEGYELLKELVPRDNLQETIIVALVDVLTMVVETDDGDDGAGGGTGGGGNGGGVGGPMSSKGGVGKKVGKLKMLAVKGAKSEGAGGAGTVSAVTENLTHLYIQQAYAARLLGSMAALSPDLCQRMVQYGVLAGLVMTIANTRHIDSQRHASNLLHYLTEAFDTVRDAIRDHLGSTFYEFFASKPDTYYRELNRDQVRYLRRNAARLRGKGGNSSSAAAAAAAARGTAPRGRDEEMPLGPGQQAEGAGKDKVLGESGTAKGLALLEPGLGLTDAPVDPSSQLPGAGTSSTPSNDSAIPTSPKTPTSRDPAAITSDGELGTARAGIGLVTSTSPRVGIGSKSELTKPPTKSPATPPTSRAQRAAQALQGTANINTLVSTPPDPRDMHPADALYTPLDPMPVPSGSLTARKGGPRADELVAVADAQATQLAAARIAAAAAAAGGISSTGAAGAKSGTGVPTTPVTPGGGGTSAAAGVPAVAARVEAPLVIDDTVRKIVARGIDAEMRNRFPDRPGTAPNAISVATDAKAGAGGRGVGMGDDALATGVALFQGLSEVDEEVEQEESGPEVDGGADGTMETGAAGGGAWAGVPPKINVLLEEEGEEGEP</sequence>
<keyword evidence="3" id="KW-1185">Reference proteome</keyword>
<feature type="region of interest" description="Disordered" evidence="1">
    <location>
        <begin position="381"/>
        <end position="410"/>
    </location>
</feature>
<feature type="region of interest" description="Disordered" evidence="1">
    <location>
        <begin position="613"/>
        <end position="705"/>
    </location>
</feature>
<accession>A0A1Y2H570</accession>
<feature type="compositionally biased region" description="Polar residues" evidence="1">
    <location>
        <begin position="75"/>
        <end position="87"/>
    </location>
</feature>
<evidence type="ECO:0008006" key="4">
    <source>
        <dbReference type="Google" id="ProtNLM"/>
    </source>
</evidence>
<dbReference type="AlphaFoldDB" id="A0A1Y2H570"/>
<dbReference type="EMBL" id="MCFL01000133">
    <property type="protein sequence ID" value="ORZ29717.1"/>
    <property type="molecule type" value="Genomic_DNA"/>
</dbReference>
<dbReference type="PANTHER" id="PTHR34258">
    <property type="entry name" value="ARMADILLO-LIKE HELICAL DOMAIN CONTAINING PROTEIN 1"/>
    <property type="match status" value="1"/>
</dbReference>
<feature type="compositionally biased region" description="Low complexity" evidence="1">
    <location>
        <begin position="789"/>
        <end position="807"/>
    </location>
</feature>
<dbReference type="InterPro" id="IPR011989">
    <property type="entry name" value="ARM-like"/>
</dbReference>
<dbReference type="PANTHER" id="PTHR34258:SF1">
    <property type="entry name" value="ARMADILLO-LIKE HELICAL DOMAIN CONTAINING PROTEIN 1"/>
    <property type="match status" value="1"/>
</dbReference>
<dbReference type="SUPFAM" id="SSF48371">
    <property type="entry name" value="ARM repeat"/>
    <property type="match status" value="1"/>
</dbReference>
<feature type="compositionally biased region" description="Acidic residues" evidence="1">
    <location>
        <begin position="940"/>
        <end position="949"/>
    </location>
</feature>
<feature type="region of interest" description="Disordered" evidence="1">
    <location>
        <begin position="552"/>
        <end position="598"/>
    </location>
</feature>
<protein>
    <recommendedName>
        <fullName evidence="4">Armadillo-type protein</fullName>
    </recommendedName>
</protein>
<feature type="compositionally biased region" description="Polar residues" evidence="1">
    <location>
        <begin position="622"/>
        <end position="650"/>
    </location>
</feature>
<feature type="compositionally biased region" description="Low complexity" evidence="1">
    <location>
        <begin position="558"/>
        <end position="568"/>
    </location>
</feature>
<gene>
    <name evidence="2" type="ORF">BCR44DRAFT_1518179</name>
</gene>
<dbReference type="STRING" id="765915.A0A1Y2H570"/>
<feature type="compositionally biased region" description="Acidic residues" evidence="1">
    <location>
        <begin position="898"/>
        <end position="909"/>
    </location>
</feature>
<reference evidence="2 3" key="1">
    <citation type="submission" date="2016-07" db="EMBL/GenBank/DDBJ databases">
        <title>Pervasive Adenine N6-methylation of Active Genes in Fungi.</title>
        <authorList>
            <consortium name="DOE Joint Genome Institute"/>
            <person name="Mondo S.J."/>
            <person name="Dannebaum R.O."/>
            <person name="Kuo R.C."/>
            <person name="Labutti K."/>
            <person name="Haridas S."/>
            <person name="Kuo A."/>
            <person name="Salamov A."/>
            <person name="Ahrendt S.R."/>
            <person name="Lipzen A."/>
            <person name="Sullivan W."/>
            <person name="Andreopoulos W.B."/>
            <person name="Clum A."/>
            <person name="Lindquist E."/>
            <person name="Daum C."/>
            <person name="Ramamoorthy G.K."/>
            <person name="Gryganskyi A."/>
            <person name="Culley D."/>
            <person name="Magnuson J.K."/>
            <person name="James T.Y."/>
            <person name="O'Malley M.A."/>
            <person name="Stajich J.E."/>
            <person name="Spatafora J.W."/>
            <person name="Visel A."/>
            <person name="Grigoriev I.V."/>
        </authorList>
    </citation>
    <scope>NUCLEOTIDE SEQUENCE [LARGE SCALE GENOMIC DNA]</scope>
    <source>
        <strain evidence="2 3">PL171</strain>
    </source>
</reference>
<dbReference type="Gene3D" id="1.25.10.10">
    <property type="entry name" value="Leucine-rich Repeat Variant"/>
    <property type="match status" value="1"/>
</dbReference>
<organism evidence="2 3">
    <name type="scientific">Catenaria anguillulae PL171</name>
    <dbReference type="NCBI Taxonomy" id="765915"/>
    <lineage>
        <taxon>Eukaryota</taxon>
        <taxon>Fungi</taxon>
        <taxon>Fungi incertae sedis</taxon>
        <taxon>Blastocladiomycota</taxon>
        <taxon>Blastocladiomycetes</taxon>
        <taxon>Blastocladiales</taxon>
        <taxon>Catenariaceae</taxon>
        <taxon>Catenaria</taxon>
    </lineage>
</organism>
<proteinExistence type="predicted"/>
<dbReference type="Proteomes" id="UP000193411">
    <property type="component" value="Unassembled WGS sequence"/>
</dbReference>
<dbReference type="InterPro" id="IPR016024">
    <property type="entry name" value="ARM-type_fold"/>
</dbReference>